<dbReference type="InterPro" id="IPR027417">
    <property type="entry name" value="P-loop_NTPase"/>
</dbReference>
<accession>A0A6B2QXU8</accession>
<dbReference type="EMBL" id="JAAGRN010000002">
    <property type="protein sequence ID" value="NDY82498.1"/>
    <property type="molecule type" value="Genomic_DNA"/>
</dbReference>
<gene>
    <name evidence="7" type="ORF">G3I67_04560</name>
</gene>
<dbReference type="Pfam" id="PF08352">
    <property type="entry name" value="oligo_HPY"/>
    <property type="match status" value="2"/>
</dbReference>
<dbReference type="InterPro" id="IPR003439">
    <property type="entry name" value="ABC_transporter-like_ATP-bd"/>
</dbReference>
<dbReference type="CDD" id="cd03257">
    <property type="entry name" value="ABC_NikE_OppD_transporters"/>
    <property type="match status" value="2"/>
</dbReference>
<dbReference type="InterPro" id="IPR050319">
    <property type="entry name" value="ABC_transp_ATP-bind"/>
</dbReference>
<dbReference type="SMART" id="SM00382">
    <property type="entry name" value="AAA"/>
    <property type="match status" value="2"/>
</dbReference>
<keyword evidence="3" id="KW-0472">Membrane</keyword>
<evidence type="ECO:0000256" key="5">
    <source>
        <dbReference type="ARBA" id="ARBA00022840"/>
    </source>
</evidence>
<dbReference type="GO" id="GO:0055085">
    <property type="term" value="P:transmembrane transport"/>
    <property type="evidence" value="ECO:0007669"/>
    <property type="project" value="UniProtKB-ARBA"/>
</dbReference>
<comment type="similarity">
    <text evidence="1">Belongs to the ABC transporter superfamily.</text>
</comment>
<name>A0A6B2QXU8_9BURK</name>
<evidence type="ECO:0000256" key="3">
    <source>
        <dbReference type="ARBA" id="ARBA00022475"/>
    </source>
</evidence>
<proteinExistence type="inferred from homology"/>
<dbReference type="SUPFAM" id="SSF52540">
    <property type="entry name" value="P-loop containing nucleoside triphosphate hydrolases"/>
    <property type="match status" value="2"/>
</dbReference>
<keyword evidence="2" id="KW-0813">Transport</keyword>
<comment type="caution">
    <text evidence="7">The sequence shown here is derived from an EMBL/GenBank/DDBJ whole genome shotgun (WGS) entry which is preliminary data.</text>
</comment>
<evidence type="ECO:0000256" key="2">
    <source>
        <dbReference type="ARBA" id="ARBA00022448"/>
    </source>
</evidence>
<reference evidence="7" key="1">
    <citation type="submission" date="2020-02" db="EMBL/GenBank/DDBJ databases">
        <authorList>
            <person name="Chen W.-M."/>
        </authorList>
    </citation>
    <scope>NUCLEOTIDE SEQUENCE</scope>
    <source>
        <strain evidence="7">NBD-18</strain>
    </source>
</reference>
<dbReference type="NCBIfam" id="NF010167">
    <property type="entry name" value="PRK13648.1"/>
    <property type="match status" value="2"/>
</dbReference>
<dbReference type="PANTHER" id="PTHR43776:SF7">
    <property type="entry name" value="D,D-DIPEPTIDE TRANSPORT ATP-BINDING PROTEIN DDPF-RELATED"/>
    <property type="match status" value="1"/>
</dbReference>
<dbReference type="PROSITE" id="PS00211">
    <property type="entry name" value="ABC_TRANSPORTER_1"/>
    <property type="match status" value="2"/>
</dbReference>
<protein>
    <submittedName>
        <fullName evidence="7">ABC transporter ATP-binding protein</fullName>
    </submittedName>
</protein>
<dbReference type="FunFam" id="3.40.50.300:FF:000016">
    <property type="entry name" value="Oligopeptide ABC transporter ATP-binding component"/>
    <property type="match status" value="2"/>
</dbReference>
<sequence>MRDQTSSRSDALLQVQNLTVALPAGGDRPYAVRDVSFTLNKNEILCIVGESGSGKSISANAIMGLLPTYLKPESGRILFRDQDLLQQSEETLLGLRGKDIGMIFQEPMSALNPVMKVGDQIAEVMAVHQLYSGAARTARVLELLRLVGLPDPETLQHAYPFRLSGGQRQRVMIAMALALEPAILIADEPTTALDVTTQAQILKLIKDIQSAMHMAVMFITHDFGVVADIADRVLVMEKGLVVEQGAAKEILNRPQHPYTKRLIAAVPHGSNKETQQDLQAELLQQSGLANTPVLEVKNLRKTYVTARGLFVQKRVVKAVDDVSLTVRRGQTLGIVGESGSGKSTIGKCLLKLIDIDSGQMLFDGKDIAPLDPAQFRPLRHKIQMIFQDPFASLNPRHTVGRILTDGPIANGVPRAQAELRARELLKLVELEESAFDRYPNAFSGGQRQRIGIARALALNPELLVADESVSALDVSVQAQVLKLLQDIQQRLNVAMIFITHDLRVAAQICDQIVVMHKGRIVERGAPTEVFDQPKDPYTKKLIAAIPGQDWKPMANRA</sequence>
<keyword evidence="3" id="KW-1003">Cell membrane</keyword>
<dbReference type="GO" id="GO:0005524">
    <property type="term" value="F:ATP binding"/>
    <property type="evidence" value="ECO:0007669"/>
    <property type="project" value="UniProtKB-KW"/>
</dbReference>
<dbReference type="InterPro" id="IPR013563">
    <property type="entry name" value="Oligopep_ABC_C"/>
</dbReference>
<dbReference type="PANTHER" id="PTHR43776">
    <property type="entry name" value="TRANSPORT ATP-BINDING PROTEIN"/>
    <property type="match status" value="1"/>
</dbReference>
<organism evidence="7">
    <name type="scientific">Sheuella amnicola</name>
    <dbReference type="NCBI Taxonomy" id="2707330"/>
    <lineage>
        <taxon>Bacteria</taxon>
        <taxon>Pseudomonadati</taxon>
        <taxon>Pseudomonadota</taxon>
        <taxon>Betaproteobacteria</taxon>
        <taxon>Burkholderiales</taxon>
        <taxon>Alcaligenaceae</taxon>
        <taxon>Sheuella</taxon>
    </lineage>
</organism>
<dbReference type="GO" id="GO:0016887">
    <property type="term" value="F:ATP hydrolysis activity"/>
    <property type="evidence" value="ECO:0007669"/>
    <property type="project" value="InterPro"/>
</dbReference>
<keyword evidence="5 7" id="KW-0067">ATP-binding</keyword>
<dbReference type="NCBIfam" id="NF007739">
    <property type="entry name" value="PRK10419.1"/>
    <property type="match status" value="2"/>
</dbReference>
<dbReference type="NCBIfam" id="NF008453">
    <property type="entry name" value="PRK11308.1"/>
    <property type="match status" value="2"/>
</dbReference>
<evidence type="ECO:0000313" key="7">
    <source>
        <dbReference type="EMBL" id="NDY82498.1"/>
    </source>
</evidence>
<evidence type="ECO:0000256" key="1">
    <source>
        <dbReference type="ARBA" id="ARBA00005417"/>
    </source>
</evidence>
<evidence type="ECO:0000259" key="6">
    <source>
        <dbReference type="PROSITE" id="PS50893"/>
    </source>
</evidence>
<dbReference type="InterPro" id="IPR003593">
    <property type="entry name" value="AAA+_ATPase"/>
</dbReference>
<feature type="domain" description="ABC transporter" evidence="6">
    <location>
        <begin position="13"/>
        <end position="263"/>
    </location>
</feature>
<dbReference type="AlphaFoldDB" id="A0A6B2QXU8"/>
<evidence type="ECO:0000256" key="4">
    <source>
        <dbReference type="ARBA" id="ARBA00022741"/>
    </source>
</evidence>
<dbReference type="GO" id="GO:0015833">
    <property type="term" value="P:peptide transport"/>
    <property type="evidence" value="ECO:0007669"/>
    <property type="project" value="InterPro"/>
</dbReference>
<dbReference type="Pfam" id="PF00005">
    <property type="entry name" value="ABC_tran"/>
    <property type="match status" value="2"/>
</dbReference>
<keyword evidence="4" id="KW-0547">Nucleotide-binding</keyword>
<feature type="domain" description="ABC transporter" evidence="6">
    <location>
        <begin position="294"/>
        <end position="542"/>
    </location>
</feature>
<dbReference type="InterPro" id="IPR017871">
    <property type="entry name" value="ABC_transporter-like_CS"/>
</dbReference>
<dbReference type="Gene3D" id="3.40.50.300">
    <property type="entry name" value="P-loop containing nucleotide triphosphate hydrolases"/>
    <property type="match status" value="2"/>
</dbReference>
<dbReference type="RefSeq" id="WP_163651955.1">
    <property type="nucleotide sequence ID" value="NZ_JAAGRN010000002.1"/>
</dbReference>
<dbReference type="PROSITE" id="PS50893">
    <property type="entry name" value="ABC_TRANSPORTER_2"/>
    <property type="match status" value="2"/>
</dbReference>